<name>A0A8S4RM52_9NEOP</name>
<evidence type="ECO:0000313" key="1">
    <source>
        <dbReference type="EMBL" id="CAH2237959.1"/>
    </source>
</evidence>
<keyword evidence="2" id="KW-1185">Reference proteome</keyword>
<dbReference type="AlphaFoldDB" id="A0A8S4RM52"/>
<evidence type="ECO:0000313" key="2">
    <source>
        <dbReference type="Proteomes" id="UP000838756"/>
    </source>
</evidence>
<comment type="caution">
    <text evidence="1">The sequence shown here is derived from an EMBL/GenBank/DDBJ whole genome shotgun (WGS) entry which is preliminary data.</text>
</comment>
<protein>
    <submittedName>
        <fullName evidence="1">Jg4653 protein</fullName>
    </submittedName>
</protein>
<reference evidence="1" key="1">
    <citation type="submission" date="2022-03" db="EMBL/GenBank/DDBJ databases">
        <authorList>
            <person name="Lindestad O."/>
        </authorList>
    </citation>
    <scope>NUCLEOTIDE SEQUENCE</scope>
</reference>
<feature type="non-terminal residue" evidence="1">
    <location>
        <position position="207"/>
    </location>
</feature>
<proteinExistence type="predicted"/>
<accession>A0A8S4RM52</accession>
<dbReference type="OrthoDB" id="7480128at2759"/>
<organism evidence="1 2">
    <name type="scientific">Pararge aegeria aegeria</name>
    <dbReference type="NCBI Taxonomy" id="348720"/>
    <lineage>
        <taxon>Eukaryota</taxon>
        <taxon>Metazoa</taxon>
        <taxon>Ecdysozoa</taxon>
        <taxon>Arthropoda</taxon>
        <taxon>Hexapoda</taxon>
        <taxon>Insecta</taxon>
        <taxon>Pterygota</taxon>
        <taxon>Neoptera</taxon>
        <taxon>Endopterygota</taxon>
        <taxon>Lepidoptera</taxon>
        <taxon>Glossata</taxon>
        <taxon>Ditrysia</taxon>
        <taxon>Papilionoidea</taxon>
        <taxon>Nymphalidae</taxon>
        <taxon>Satyrinae</taxon>
        <taxon>Satyrini</taxon>
        <taxon>Parargina</taxon>
        <taxon>Pararge</taxon>
    </lineage>
</organism>
<sequence>MIRSKRWKPVGFGSYNNACRVLMKLPRFCSASESLRECFYATMRKRCNPLVRRFRGSTNSILKIIAGRLDCRFANSWMRDRWKASLEDALYGKRTIEAMRPVLGQWIRRKHGSLSFRLVQVMTGHGCFGHYLHRVARREPTPSCHECGAADDTAQHTLEECRRWDPQRHTLVAEIGGDLSLSSVVFAMLSSERSWEAVVDFCEEVIS</sequence>
<gene>
    <name evidence="1" type="primary">jg4653</name>
    <name evidence="1" type="ORF">PAEG_LOCUS15121</name>
</gene>
<dbReference type="Proteomes" id="UP000838756">
    <property type="component" value="Unassembled WGS sequence"/>
</dbReference>
<dbReference type="EMBL" id="CAKXAJ010025305">
    <property type="protein sequence ID" value="CAH2237959.1"/>
    <property type="molecule type" value="Genomic_DNA"/>
</dbReference>